<comment type="subcellular location">
    <subcellularLocation>
        <location evidence="1">Nucleus</location>
    </subcellularLocation>
</comment>
<dbReference type="PANTHER" id="PTHR45764:SF76">
    <property type="entry name" value="OS02G0132500 PROTEIN"/>
    <property type="match status" value="1"/>
</dbReference>
<feature type="region of interest" description="Disordered" evidence="6">
    <location>
        <begin position="28"/>
        <end position="56"/>
    </location>
</feature>
<dbReference type="GO" id="GO:0045893">
    <property type="term" value="P:positive regulation of DNA-templated transcription"/>
    <property type="evidence" value="ECO:0007669"/>
    <property type="project" value="TreeGrafter"/>
</dbReference>
<feature type="domain" description="BZIP" evidence="7">
    <location>
        <begin position="31"/>
        <end position="94"/>
    </location>
</feature>
<evidence type="ECO:0000256" key="1">
    <source>
        <dbReference type="ARBA" id="ARBA00004123"/>
    </source>
</evidence>
<dbReference type="FunFam" id="1.20.5.170:FF:000020">
    <property type="entry name" value="BZIP transcription factor"/>
    <property type="match status" value="1"/>
</dbReference>
<keyword evidence="2" id="KW-0805">Transcription regulation</keyword>
<protein>
    <recommendedName>
        <fullName evidence="7">BZIP domain-containing protein</fullName>
    </recommendedName>
</protein>
<evidence type="ECO:0000256" key="6">
    <source>
        <dbReference type="SAM" id="MobiDB-lite"/>
    </source>
</evidence>
<sequence length="123" mass="14183">MASPPSTVTSDSGSGLLQSSIFEENLEAVQDQRKQRRRFSNRESARRSRARKQQRLDDLNSQLQHLRQDNAEVLASLSLITQRYFEVDRENSVLRIQSMELGNRLMSLAEILQCCFNGSRRLL</sequence>
<dbReference type="GO" id="GO:0003700">
    <property type="term" value="F:DNA-binding transcription factor activity"/>
    <property type="evidence" value="ECO:0007669"/>
    <property type="project" value="InterPro"/>
</dbReference>
<name>A0A8J5EDY8_ZINOF</name>
<dbReference type="SMART" id="SM00338">
    <property type="entry name" value="BRLZ"/>
    <property type="match status" value="1"/>
</dbReference>
<evidence type="ECO:0000256" key="5">
    <source>
        <dbReference type="ARBA" id="ARBA00023242"/>
    </source>
</evidence>
<keyword evidence="4" id="KW-0804">Transcription</keyword>
<comment type="caution">
    <text evidence="8">The sequence shown here is derived from an EMBL/GenBank/DDBJ whole genome shotgun (WGS) entry which is preliminary data.</text>
</comment>
<dbReference type="PROSITE" id="PS00036">
    <property type="entry name" value="BZIP_BASIC"/>
    <property type="match status" value="1"/>
</dbReference>
<reference evidence="8 9" key="1">
    <citation type="submission" date="2020-08" db="EMBL/GenBank/DDBJ databases">
        <title>Plant Genome Project.</title>
        <authorList>
            <person name="Zhang R.-G."/>
        </authorList>
    </citation>
    <scope>NUCLEOTIDE SEQUENCE [LARGE SCALE GENOMIC DNA]</scope>
    <source>
        <tissue evidence="8">Rhizome</tissue>
    </source>
</reference>
<gene>
    <name evidence="8" type="ORF">ZIOFF_067395</name>
</gene>
<proteinExistence type="predicted"/>
<dbReference type="EMBL" id="JACMSC010000019">
    <property type="protein sequence ID" value="KAG6473479.1"/>
    <property type="molecule type" value="Genomic_DNA"/>
</dbReference>
<dbReference type="PANTHER" id="PTHR45764">
    <property type="entry name" value="BZIP TRANSCRIPTION FACTOR 44"/>
    <property type="match status" value="1"/>
</dbReference>
<dbReference type="Pfam" id="PF07716">
    <property type="entry name" value="bZIP_2"/>
    <property type="match status" value="1"/>
</dbReference>
<accession>A0A8J5EDY8</accession>
<evidence type="ECO:0000313" key="9">
    <source>
        <dbReference type="Proteomes" id="UP000734854"/>
    </source>
</evidence>
<dbReference type="PROSITE" id="PS50217">
    <property type="entry name" value="BZIP"/>
    <property type="match status" value="1"/>
</dbReference>
<keyword evidence="5" id="KW-0539">Nucleus</keyword>
<dbReference type="Proteomes" id="UP000734854">
    <property type="component" value="Unassembled WGS sequence"/>
</dbReference>
<evidence type="ECO:0000256" key="3">
    <source>
        <dbReference type="ARBA" id="ARBA00023125"/>
    </source>
</evidence>
<evidence type="ECO:0000256" key="2">
    <source>
        <dbReference type="ARBA" id="ARBA00023015"/>
    </source>
</evidence>
<dbReference type="GO" id="GO:0005634">
    <property type="term" value="C:nucleus"/>
    <property type="evidence" value="ECO:0007669"/>
    <property type="project" value="UniProtKB-SubCell"/>
</dbReference>
<keyword evidence="9" id="KW-1185">Reference proteome</keyword>
<dbReference type="AlphaFoldDB" id="A0A8J5EDY8"/>
<evidence type="ECO:0000259" key="7">
    <source>
        <dbReference type="PROSITE" id="PS50217"/>
    </source>
</evidence>
<evidence type="ECO:0000313" key="8">
    <source>
        <dbReference type="EMBL" id="KAG6473479.1"/>
    </source>
</evidence>
<dbReference type="GO" id="GO:0000976">
    <property type="term" value="F:transcription cis-regulatory region binding"/>
    <property type="evidence" value="ECO:0007669"/>
    <property type="project" value="TreeGrafter"/>
</dbReference>
<organism evidence="8 9">
    <name type="scientific">Zingiber officinale</name>
    <name type="common">Ginger</name>
    <name type="synonym">Amomum zingiber</name>
    <dbReference type="NCBI Taxonomy" id="94328"/>
    <lineage>
        <taxon>Eukaryota</taxon>
        <taxon>Viridiplantae</taxon>
        <taxon>Streptophyta</taxon>
        <taxon>Embryophyta</taxon>
        <taxon>Tracheophyta</taxon>
        <taxon>Spermatophyta</taxon>
        <taxon>Magnoliopsida</taxon>
        <taxon>Liliopsida</taxon>
        <taxon>Zingiberales</taxon>
        <taxon>Zingiberaceae</taxon>
        <taxon>Zingiber</taxon>
    </lineage>
</organism>
<keyword evidence="3" id="KW-0238">DNA-binding</keyword>
<dbReference type="InterPro" id="IPR004827">
    <property type="entry name" value="bZIP"/>
</dbReference>
<evidence type="ECO:0000256" key="4">
    <source>
        <dbReference type="ARBA" id="ARBA00023163"/>
    </source>
</evidence>